<dbReference type="Proteomes" id="UP000839052">
    <property type="component" value="Chromosome"/>
</dbReference>
<dbReference type="Gene3D" id="3.30.160.150">
    <property type="entry name" value="Lipoprotein like domain"/>
    <property type="match status" value="1"/>
</dbReference>
<evidence type="ECO:0000256" key="1">
    <source>
        <dbReference type="ARBA" id="ARBA00022729"/>
    </source>
</evidence>
<dbReference type="RefSeq" id="WP_239795983.1">
    <property type="nucleotide sequence ID" value="NZ_OU912926.1"/>
</dbReference>
<keyword evidence="5 6" id="KW-0449">Lipoprotein</keyword>
<dbReference type="PROSITE" id="PS51257">
    <property type="entry name" value="PROKAR_LIPOPROTEIN"/>
    <property type="match status" value="1"/>
</dbReference>
<keyword evidence="2 6" id="KW-0472">Membrane</keyword>
<protein>
    <recommendedName>
        <fullName evidence="6">LPS-assembly lipoprotein LptE</fullName>
    </recommendedName>
</protein>
<accession>A0ABM8YWS5</accession>
<name>A0ABM8YWS5_9PROT</name>
<dbReference type="EMBL" id="OU912926">
    <property type="protein sequence ID" value="CAG9931967.1"/>
    <property type="molecule type" value="Genomic_DNA"/>
</dbReference>
<evidence type="ECO:0000256" key="2">
    <source>
        <dbReference type="ARBA" id="ARBA00023136"/>
    </source>
</evidence>
<sequence>MRTNLLILPLLILTLLLAACGFHLRGQGGFAFPFQTLFILSPNANAPFIIDLKRAVQLYNVKLVDSSENAQLTLHIVSETMSKQILSLSDAGRVREYQLNYRVSLRAYDIKLDEWVPADEIVLQRYLSYDNTQVLAKEMEETLLYQDMRKDAVQQILRRLSLAKAPPSPQ</sequence>
<keyword evidence="3 6" id="KW-0564">Palmitate</keyword>
<dbReference type="PANTHER" id="PTHR38098">
    <property type="entry name" value="LPS-ASSEMBLY LIPOPROTEIN LPTE"/>
    <property type="match status" value="1"/>
</dbReference>
<organism evidence="7 8">
    <name type="scientific">Candidatus Nitrotoga arctica</name>
    <dbReference type="NCBI Taxonomy" id="453162"/>
    <lineage>
        <taxon>Bacteria</taxon>
        <taxon>Pseudomonadati</taxon>
        <taxon>Pseudomonadota</taxon>
        <taxon>Betaproteobacteria</taxon>
        <taxon>Nitrosomonadales</taxon>
        <taxon>Gallionellaceae</taxon>
        <taxon>Candidatus Nitrotoga</taxon>
    </lineage>
</organism>
<keyword evidence="1 6" id="KW-0732">Signal</keyword>
<comment type="subunit">
    <text evidence="6">Component of the lipopolysaccharide transport and assembly complex. Interacts with LptD.</text>
</comment>
<comment type="subcellular location">
    <subcellularLocation>
        <location evidence="6">Cell outer membrane</location>
        <topology evidence="6">Lipid-anchor</topology>
    </subcellularLocation>
</comment>
<dbReference type="HAMAP" id="MF_01186">
    <property type="entry name" value="LPS_assembly_LptE"/>
    <property type="match status" value="1"/>
</dbReference>
<evidence type="ECO:0000313" key="8">
    <source>
        <dbReference type="Proteomes" id="UP000839052"/>
    </source>
</evidence>
<comment type="function">
    <text evidence="6">Together with LptD, is involved in the assembly of lipopolysaccharide (LPS) at the surface of the outer membrane. Required for the proper assembly of LptD. Binds LPS and may serve as the LPS recognition site at the outer membrane.</text>
</comment>
<dbReference type="Pfam" id="PF04390">
    <property type="entry name" value="LptE"/>
    <property type="match status" value="1"/>
</dbReference>
<evidence type="ECO:0000256" key="6">
    <source>
        <dbReference type="HAMAP-Rule" id="MF_01186"/>
    </source>
</evidence>
<comment type="similarity">
    <text evidence="6">Belongs to the LptE lipoprotein family.</text>
</comment>
<dbReference type="InterPro" id="IPR007485">
    <property type="entry name" value="LPS_assembly_LptE"/>
</dbReference>
<reference evidence="7 8" key="1">
    <citation type="submission" date="2021-10" db="EMBL/GenBank/DDBJ databases">
        <authorList>
            <person name="Koch H."/>
        </authorList>
    </citation>
    <scope>NUCLEOTIDE SEQUENCE [LARGE SCALE GENOMIC DNA]</scope>
    <source>
        <strain evidence="7">6680</strain>
    </source>
</reference>
<evidence type="ECO:0000313" key="7">
    <source>
        <dbReference type="EMBL" id="CAG9931967.1"/>
    </source>
</evidence>
<evidence type="ECO:0000256" key="4">
    <source>
        <dbReference type="ARBA" id="ARBA00023237"/>
    </source>
</evidence>
<gene>
    <name evidence="6 7" type="primary">lptE</name>
    <name evidence="7" type="ORF">NTG6680_0714</name>
</gene>
<dbReference type="PANTHER" id="PTHR38098:SF1">
    <property type="entry name" value="LPS-ASSEMBLY LIPOPROTEIN LPTE"/>
    <property type="match status" value="1"/>
</dbReference>
<evidence type="ECO:0000256" key="3">
    <source>
        <dbReference type="ARBA" id="ARBA00023139"/>
    </source>
</evidence>
<keyword evidence="8" id="KW-1185">Reference proteome</keyword>
<keyword evidence="4 6" id="KW-0998">Cell outer membrane</keyword>
<proteinExistence type="inferred from homology"/>
<evidence type="ECO:0000256" key="5">
    <source>
        <dbReference type="ARBA" id="ARBA00023288"/>
    </source>
</evidence>